<evidence type="ECO:0000313" key="1">
    <source>
        <dbReference type="EMBL" id="WTR75798.1"/>
    </source>
</evidence>
<name>A0ABZ1LQV2_9ACTN</name>
<evidence type="ECO:0000313" key="2">
    <source>
        <dbReference type="Proteomes" id="UP001622594"/>
    </source>
</evidence>
<organism evidence="1 2">
    <name type="scientific">Streptomyces zaomyceticus</name>
    <dbReference type="NCBI Taxonomy" id="68286"/>
    <lineage>
        <taxon>Bacteria</taxon>
        <taxon>Bacillati</taxon>
        <taxon>Actinomycetota</taxon>
        <taxon>Actinomycetes</taxon>
        <taxon>Kitasatosporales</taxon>
        <taxon>Streptomycetaceae</taxon>
        <taxon>Streptomyces</taxon>
    </lineage>
</organism>
<dbReference type="EMBL" id="CP108189">
    <property type="protein sequence ID" value="WTR75798.1"/>
    <property type="molecule type" value="Genomic_DNA"/>
</dbReference>
<sequence length="131" mass="14293">MTERPTTSWREGIAREAEQLAAGTLDPGCACMAELYSDELLTATDTALDSFDAEVAGLDGAEDVQVLAVVERVVLALNTVDGTHCGYETDEREALCDYIDKALTEHGVDVAALTARHGLGRYELTDKWRDW</sequence>
<protein>
    <submittedName>
        <fullName evidence="1">Uncharacterized protein</fullName>
    </submittedName>
</protein>
<proteinExistence type="predicted"/>
<keyword evidence="2" id="KW-1185">Reference proteome</keyword>
<geneLocation type="plasmid" evidence="1 2">
    <name>unnamed1</name>
</geneLocation>
<gene>
    <name evidence="1" type="ORF">OG814_41785</name>
</gene>
<dbReference type="RefSeq" id="WP_331717878.1">
    <property type="nucleotide sequence ID" value="NZ_CP108189.1"/>
</dbReference>
<dbReference type="Proteomes" id="UP001622594">
    <property type="component" value="Plasmid unnamed1"/>
</dbReference>
<reference evidence="1 2" key="1">
    <citation type="submission" date="2022-10" db="EMBL/GenBank/DDBJ databases">
        <title>The complete genomes of actinobacterial strains from the NBC collection.</title>
        <authorList>
            <person name="Joergensen T.S."/>
            <person name="Alvarez Arevalo M."/>
            <person name="Sterndorff E.B."/>
            <person name="Faurdal D."/>
            <person name="Vuksanovic O."/>
            <person name="Mourched A.-S."/>
            <person name="Charusanti P."/>
            <person name="Shaw S."/>
            <person name="Blin K."/>
            <person name="Weber T."/>
        </authorList>
    </citation>
    <scope>NUCLEOTIDE SEQUENCE [LARGE SCALE GENOMIC DNA]</scope>
    <source>
        <strain evidence="1 2">NBC_00123</strain>
        <plasmid evidence="1 2">unnamed1</plasmid>
    </source>
</reference>
<accession>A0ABZ1LQV2</accession>
<keyword evidence="1" id="KW-0614">Plasmid</keyword>